<comment type="caution">
    <text evidence="1">The sequence shown here is derived from an EMBL/GenBank/DDBJ whole genome shotgun (WGS) entry which is preliminary data.</text>
</comment>
<reference evidence="2" key="1">
    <citation type="journal article" date="2013" name="Genome Announc.">
        <title>Draft Genome Sequence of the Dimorphic Prosthecate Bacterium Brevundimonas abyssalis TAR-001T.</title>
        <authorList>
            <person name="Tsubouchi T."/>
            <person name="Nishi S."/>
            <person name="Usui K."/>
            <person name="Shimane Y."/>
            <person name="Takaki Y."/>
            <person name="Maruyama T."/>
            <person name="Hatada Y."/>
        </authorList>
    </citation>
    <scope>NUCLEOTIDE SEQUENCE [LARGE SCALE GENOMIC DNA]</scope>
    <source>
        <strain evidence="2">TAR-001</strain>
    </source>
</reference>
<dbReference type="AlphaFoldDB" id="A0A8E0ND05"/>
<name>A0A8E0ND05_9CAUL</name>
<evidence type="ECO:0000313" key="1">
    <source>
        <dbReference type="EMBL" id="GAD60122.1"/>
    </source>
</evidence>
<organism evidence="1 2">
    <name type="scientific">Brevundimonas abyssalis TAR-001</name>
    <dbReference type="NCBI Taxonomy" id="1391729"/>
    <lineage>
        <taxon>Bacteria</taxon>
        <taxon>Pseudomonadati</taxon>
        <taxon>Pseudomonadota</taxon>
        <taxon>Alphaproteobacteria</taxon>
        <taxon>Caulobacterales</taxon>
        <taxon>Caulobacteraceae</taxon>
        <taxon>Brevundimonas</taxon>
    </lineage>
</organism>
<dbReference type="InterPro" id="IPR019651">
    <property type="entry name" value="Glutamate_DH_NAD-spec"/>
</dbReference>
<protein>
    <recommendedName>
        <fullName evidence="3">NAD-specific glutamate dehydrogenase</fullName>
    </recommendedName>
</protein>
<dbReference type="Pfam" id="PF10712">
    <property type="entry name" value="NAD-GH"/>
    <property type="match status" value="1"/>
</dbReference>
<gene>
    <name evidence="1" type="ORF">MBEBAB_2372</name>
</gene>
<dbReference type="EMBL" id="BATC01000053">
    <property type="protein sequence ID" value="GAD60122.1"/>
    <property type="molecule type" value="Genomic_DNA"/>
</dbReference>
<accession>A0A8E0ND05</accession>
<sequence length="378" mass="38990">MRLPAEEGLHGLLHLGHAGHAADQNDLVDVRGLEARVLEGLLARLDAALDQVVHQGFELGARELDVQVQRARGVHGDEGQVDLVLGDRGQLLLGLFGLFLEALQGQLVGAQVDALLLLELIGQIIDQTQVEVLAAEEGVAVGGLHLEHAVADLQDRDVEGAAAQVVDGDLLAVVLVEAIGQRGRGGLVDDAQDLKAGDLAGVLGGLTLGVVEIGRDGDDRLLDLLAQIGLGGLLHLLKGEGGDLLGGIVLAVGAHPGVAIGALDDLVGDHLLVLRHDGVVIAAADQALDGEEGVLGVGDRLALGRLADQGLAVLLDRDHRRGGAVALGVLDDLGILAVHDRNTRVGGAEVDADDLAHGRCLSLRIGGRCGGLRIKRRA</sequence>
<dbReference type="Proteomes" id="UP000016569">
    <property type="component" value="Unassembled WGS sequence"/>
</dbReference>
<keyword evidence="2" id="KW-1185">Reference proteome</keyword>
<evidence type="ECO:0000313" key="2">
    <source>
        <dbReference type="Proteomes" id="UP000016569"/>
    </source>
</evidence>
<evidence type="ECO:0008006" key="3">
    <source>
        <dbReference type="Google" id="ProtNLM"/>
    </source>
</evidence>
<proteinExistence type="predicted"/>